<feature type="domain" description="RNA polymerase sigma-70 region 2" evidence="7">
    <location>
        <begin position="25"/>
        <end position="94"/>
    </location>
</feature>
<dbReference type="GO" id="GO:0006352">
    <property type="term" value="P:DNA-templated transcription initiation"/>
    <property type="evidence" value="ECO:0007669"/>
    <property type="project" value="InterPro"/>
</dbReference>
<dbReference type="Gene3D" id="1.10.10.10">
    <property type="entry name" value="Winged helix-like DNA-binding domain superfamily/Winged helix DNA-binding domain"/>
    <property type="match status" value="1"/>
</dbReference>
<evidence type="ECO:0000256" key="3">
    <source>
        <dbReference type="ARBA" id="ARBA00023082"/>
    </source>
</evidence>
<evidence type="ECO:0000256" key="1">
    <source>
        <dbReference type="ARBA" id="ARBA00010641"/>
    </source>
</evidence>
<dbReference type="GO" id="GO:0003677">
    <property type="term" value="F:DNA binding"/>
    <property type="evidence" value="ECO:0007669"/>
    <property type="project" value="UniProtKB-KW"/>
</dbReference>
<comment type="caution">
    <text evidence="9">The sequence shown here is derived from an EMBL/GenBank/DDBJ whole genome shotgun (WGS) entry which is preliminary data.</text>
</comment>
<keyword evidence="3" id="KW-0731">Sigma factor</keyword>
<dbReference type="NCBIfam" id="TIGR02937">
    <property type="entry name" value="sigma70-ECF"/>
    <property type="match status" value="1"/>
</dbReference>
<dbReference type="InterPro" id="IPR013249">
    <property type="entry name" value="RNA_pol_sigma70_r4_t2"/>
</dbReference>
<evidence type="ECO:0000259" key="8">
    <source>
        <dbReference type="Pfam" id="PF08281"/>
    </source>
</evidence>
<dbReference type="InterPro" id="IPR036388">
    <property type="entry name" value="WH-like_DNA-bd_sf"/>
</dbReference>
<evidence type="ECO:0000256" key="5">
    <source>
        <dbReference type="ARBA" id="ARBA00023163"/>
    </source>
</evidence>
<keyword evidence="5" id="KW-0804">Transcription</keyword>
<accession>A0A2A8HHZ3</accession>
<comment type="similarity">
    <text evidence="1">Belongs to the sigma-70 factor family. ECF subfamily.</text>
</comment>
<feature type="transmembrane region" description="Helical" evidence="6">
    <location>
        <begin position="382"/>
        <end position="401"/>
    </location>
</feature>
<evidence type="ECO:0000256" key="4">
    <source>
        <dbReference type="ARBA" id="ARBA00023125"/>
    </source>
</evidence>
<organism evidence="9 10">
    <name type="scientific">Bacillus toyonensis</name>
    <dbReference type="NCBI Taxonomy" id="155322"/>
    <lineage>
        <taxon>Bacteria</taxon>
        <taxon>Bacillati</taxon>
        <taxon>Bacillota</taxon>
        <taxon>Bacilli</taxon>
        <taxon>Bacillales</taxon>
        <taxon>Bacillaceae</taxon>
        <taxon>Bacillus</taxon>
        <taxon>Bacillus cereus group</taxon>
    </lineage>
</organism>
<dbReference type="Pfam" id="PF04542">
    <property type="entry name" value="Sigma70_r2"/>
    <property type="match status" value="1"/>
</dbReference>
<evidence type="ECO:0000256" key="6">
    <source>
        <dbReference type="SAM" id="Phobius"/>
    </source>
</evidence>
<protein>
    <recommendedName>
        <fullName evidence="11">RNA polymerase subunit sigma-70</fullName>
    </recommendedName>
</protein>
<dbReference type="Proteomes" id="UP000220841">
    <property type="component" value="Unassembled WGS sequence"/>
</dbReference>
<dbReference type="CDD" id="cd06171">
    <property type="entry name" value="Sigma70_r4"/>
    <property type="match status" value="1"/>
</dbReference>
<keyword evidence="6" id="KW-1133">Transmembrane helix</keyword>
<dbReference type="SUPFAM" id="SSF88659">
    <property type="entry name" value="Sigma3 and sigma4 domains of RNA polymerase sigma factors"/>
    <property type="match status" value="1"/>
</dbReference>
<gene>
    <name evidence="9" type="ORF">CN585_09390</name>
</gene>
<evidence type="ECO:0000313" key="9">
    <source>
        <dbReference type="EMBL" id="PEQ08336.1"/>
    </source>
</evidence>
<reference evidence="9 10" key="1">
    <citation type="submission" date="2017-09" db="EMBL/GenBank/DDBJ databases">
        <title>Large-scale bioinformatics analysis of Bacillus genomes uncovers conserved roles of natural products in bacterial physiology.</title>
        <authorList>
            <consortium name="Agbiome Team Llc"/>
            <person name="Bleich R.M."/>
            <person name="Grubbs K.J."/>
            <person name="Santa Maria K.C."/>
            <person name="Allen S.E."/>
            <person name="Farag S."/>
            <person name="Shank E.A."/>
            <person name="Bowers A."/>
        </authorList>
    </citation>
    <scope>NUCLEOTIDE SEQUENCE [LARGE SCALE GENOMIC DNA]</scope>
    <source>
        <strain evidence="9 10">AFS021349</strain>
    </source>
</reference>
<dbReference type="PANTHER" id="PTHR43133">
    <property type="entry name" value="RNA POLYMERASE ECF-TYPE SIGMA FACTO"/>
    <property type="match status" value="1"/>
</dbReference>
<dbReference type="GO" id="GO:0016987">
    <property type="term" value="F:sigma factor activity"/>
    <property type="evidence" value="ECO:0007669"/>
    <property type="project" value="UniProtKB-KW"/>
</dbReference>
<dbReference type="InterPro" id="IPR013325">
    <property type="entry name" value="RNA_pol_sigma_r2"/>
</dbReference>
<dbReference type="InterPro" id="IPR014284">
    <property type="entry name" value="RNA_pol_sigma-70_dom"/>
</dbReference>
<proteinExistence type="inferred from homology"/>
<dbReference type="Pfam" id="PF08281">
    <property type="entry name" value="Sigma70_r4_2"/>
    <property type="match status" value="1"/>
</dbReference>
<evidence type="ECO:0000259" key="7">
    <source>
        <dbReference type="Pfam" id="PF04542"/>
    </source>
</evidence>
<evidence type="ECO:0008006" key="11">
    <source>
        <dbReference type="Google" id="ProtNLM"/>
    </source>
</evidence>
<evidence type="ECO:0000256" key="2">
    <source>
        <dbReference type="ARBA" id="ARBA00023015"/>
    </source>
</evidence>
<keyword evidence="6" id="KW-0472">Membrane</keyword>
<dbReference type="InterPro" id="IPR007627">
    <property type="entry name" value="RNA_pol_sigma70_r2"/>
</dbReference>
<keyword evidence="2" id="KW-0805">Transcription regulation</keyword>
<sequence length="405" mass="47936">MIRVKDIEIVEGLRKQDMLALHTAIDRYGDLIYKVVHSVLDTAQSKVLVDECVDDILLIVWYNISSYDENRGKFRNWLISVAKFKAIDYKRKSNKAYQLQELQQEIYEDRKNVNLTKEERDYNFYVLIKELNEEDKEIFIKRYLDEYSVQEIALEFGMTRDTVYSRLSRGRKKLKKLLGGGKEMNKEKLLQELNNLQYSDNFVDDYRNDEKIDKKKINRTKEVVTKTILMKRCYEVVQEELQGSEEILYSMLVENPRVKNWQTGTAMTLGVGVLAMNFGINNVLIVTNKRLYVFFVDRYYNEVDIKVCVLNEIASMRTILDRKGGSEFLHIKYKNDKEYVLLGNADDYRELFKMVGRLKVANGIELKLQDKKLKRKLTLKRSVFNIIMYALVIYILYKAYINFMP</sequence>
<dbReference type="InterPro" id="IPR039425">
    <property type="entry name" value="RNA_pol_sigma-70-like"/>
</dbReference>
<name>A0A2A8HHZ3_9BACI</name>
<keyword evidence="6" id="KW-0812">Transmembrane</keyword>
<feature type="domain" description="RNA polymerase sigma factor 70 region 4 type 2" evidence="8">
    <location>
        <begin position="125"/>
        <end position="174"/>
    </location>
</feature>
<dbReference type="InterPro" id="IPR013324">
    <property type="entry name" value="RNA_pol_sigma_r3/r4-like"/>
</dbReference>
<dbReference type="SUPFAM" id="SSF88946">
    <property type="entry name" value="Sigma2 domain of RNA polymerase sigma factors"/>
    <property type="match status" value="1"/>
</dbReference>
<dbReference type="PANTHER" id="PTHR43133:SF8">
    <property type="entry name" value="RNA POLYMERASE SIGMA FACTOR HI_1459-RELATED"/>
    <property type="match status" value="1"/>
</dbReference>
<dbReference type="AlphaFoldDB" id="A0A2A8HHZ3"/>
<evidence type="ECO:0000313" key="10">
    <source>
        <dbReference type="Proteomes" id="UP000220841"/>
    </source>
</evidence>
<dbReference type="EMBL" id="NUBY01000035">
    <property type="protein sequence ID" value="PEQ08336.1"/>
    <property type="molecule type" value="Genomic_DNA"/>
</dbReference>
<dbReference type="Gene3D" id="1.10.1740.10">
    <property type="match status" value="1"/>
</dbReference>
<keyword evidence="4" id="KW-0238">DNA-binding</keyword>